<comment type="caution">
    <text evidence="2">The sequence shown here is derived from an EMBL/GenBank/DDBJ whole genome shotgun (WGS) entry which is preliminary data.</text>
</comment>
<evidence type="ECO:0000313" key="2">
    <source>
        <dbReference type="EMBL" id="GGE49244.1"/>
    </source>
</evidence>
<feature type="domain" description="Xylose isomerase-like TIM barrel" evidence="1">
    <location>
        <begin position="22"/>
        <end position="265"/>
    </location>
</feature>
<reference evidence="2" key="1">
    <citation type="journal article" date="2014" name="Int. J. Syst. Evol. Microbiol.">
        <title>Complete genome sequence of Corynebacterium casei LMG S-19264T (=DSM 44701T), isolated from a smear-ripened cheese.</title>
        <authorList>
            <consortium name="US DOE Joint Genome Institute (JGI-PGF)"/>
            <person name="Walter F."/>
            <person name="Albersmeier A."/>
            <person name="Kalinowski J."/>
            <person name="Ruckert C."/>
        </authorList>
    </citation>
    <scope>NUCLEOTIDE SEQUENCE</scope>
    <source>
        <strain evidence="2">CGMCC 1.15371</strain>
    </source>
</reference>
<organism evidence="2 3">
    <name type="scientific">Pullulanibacillus camelliae</name>
    <dbReference type="NCBI Taxonomy" id="1707096"/>
    <lineage>
        <taxon>Bacteria</taxon>
        <taxon>Bacillati</taxon>
        <taxon>Bacillota</taxon>
        <taxon>Bacilli</taxon>
        <taxon>Bacillales</taxon>
        <taxon>Sporolactobacillaceae</taxon>
        <taxon>Pullulanibacillus</taxon>
    </lineage>
</organism>
<dbReference type="PANTHER" id="PTHR12110">
    <property type="entry name" value="HYDROXYPYRUVATE ISOMERASE"/>
    <property type="match status" value="1"/>
</dbReference>
<proteinExistence type="predicted"/>
<accession>A0A8J3DY56</accession>
<dbReference type="EMBL" id="BMIR01000016">
    <property type="protein sequence ID" value="GGE49244.1"/>
    <property type="molecule type" value="Genomic_DNA"/>
</dbReference>
<evidence type="ECO:0000313" key="3">
    <source>
        <dbReference type="Proteomes" id="UP000628775"/>
    </source>
</evidence>
<dbReference type="PANTHER" id="PTHR12110:SF53">
    <property type="entry name" value="BLR5974 PROTEIN"/>
    <property type="match status" value="1"/>
</dbReference>
<reference evidence="2" key="2">
    <citation type="submission" date="2020-09" db="EMBL/GenBank/DDBJ databases">
        <authorList>
            <person name="Sun Q."/>
            <person name="Zhou Y."/>
        </authorList>
    </citation>
    <scope>NUCLEOTIDE SEQUENCE</scope>
    <source>
        <strain evidence="2">CGMCC 1.15371</strain>
    </source>
</reference>
<dbReference type="GO" id="GO:0016853">
    <property type="term" value="F:isomerase activity"/>
    <property type="evidence" value="ECO:0007669"/>
    <property type="project" value="UniProtKB-KW"/>
</dbReference>
<dbReference type="Proteomes" id="UP000628775">
    <property type="component" value="Unassembled WGS sequence"/>
</dbReference>
<dbReference type="Gene3D" id="3.20.20.150">
    <property type="entry name" value="Divalent-metal-dependent TIM barrel enzymes"/>
    <property type="match status" value="1"/>
</dbReference>
<dbReference type="SUPFAM" id="SSF51658">
    <property type="entry name" value="Xylose isomerase-like"/>
    <property type="match status" value="1"/>
</dbReference>
<gene>
    <name evidence="2" type="ORF">GCM10011391_30090</name>
</gene>
<protein>
    <submittedName>
        <fullName evidence="2">Xylose isomerase</fullName>
    </submittedName>
</protein>
<keyword evidence="2" id="KW-0413">Isomerase</keyword>
<dbReference type="AlphaFoldDB" id="A0A8J3DY56"/>
<keyword evidence="3" id="KW-1185">Reference proteome</keyword>
<sequence length="276" mass="30926">MMVTLTAFADEISADFDLQLDTLEQEGIKHIEFRGAWDKGVLQLDDEALDHIEQKMAERGFKISSIGSPIGKIKITDDFKAHLSDFERAIAVAKKFKAPFIRIFSFFIPEGEQPEAYRDEVMQRMQVLVTRAEEAGITLLHENEKHIYGDTAERCLELLETCHSSRFRCAFDPANFVQCGVKPFAEAFPLLSPYIDYLHIKDARFADQSVTPAGEGDGDVKAVLQAMKDKGYSGFQSLEPHLAQAGPYSGFTGPKLFKVAADALKKLLKDIGEDWQ</sequence>
<dbReference type="InterPro" id="IPR013022">
    <property type="entry name" value="Xyl_isomerase-like_TIM-brl"/>
</dbReference>
<dbReference type="InterPro" id="IPR050312">
    <property type="entry name" value="IolE/XylAMocC-like"/>
</dbReference>
<evidence type="ECO:0000259" key="1">
    <source>
        <dbReference type="Pfam" id="PF01261"/>
    </source>
</evidence>
<dbReference type="InterPro" id="IPR036237">
    <property type="entry name" value="Xyl_isomerase-like_sf"/>
</dbReference>
<dbReference type="Pfam" id="PF01261">
    <property type="entry name" value="AP_endonuc_2"/>
    <property type="match status" value="1"/>
</dbReference>
<name>A0A8J3DY56_9BACL</name>